<reference evidence="2" key="1">
    <citation type="submission" date="2015-12" db="EMBL/GenBank/DDBJ databases">
        <title>De novo transcriptome assembly of four potential Pierce s Disease insect vectors from Arizona vineyards.</title>
        <authorList>
            <person name="Tassone E.E."/>
        </authorList>
    </citation>
    <scope>NUCLEOTIDE SEQUENCE</scope>
</reference>
<proteinExistence type="predicted"/>
<dbReference type="GO" id="GO:0008381">
    <property type="term" value="F:mechanosensitive monoatomic ion channel activity"/>
    <property type="evidence" value="ECO:0007669"/>
    <property type="project" value="InterPro"/>
</dbReference>
<protein>
    <recommendedName>
        <fullName evidence="1">Piezo non-specific cation channel cap domain-containing protein</fullName>
    </recommendedName>
</protein>
<evidence type="ECO:0000259" key="1">
    <source>
        <dbReference type="Pfam" id="PF12166"/>
    </source>
</evidence>
<organism evidence="2">
    <name type="scientific">Clastoptera arizonana</name>
    <name type="common">Arizona spittle bug</name>
    <dbReference type="NCBI Taxonomy" id="38151"/>
    <lineage>
        <taxon>Eukaryota</taxon>
        <taxon>Metazoa</taxon>
        <taxon>Ecdysozoa</taxon>
        <taxon>Arthropoda</taxon>
        <taxon>Hexapoda</taxon>
        <taxon>Insecta</taxon>
        <taxon>Pterygota</taxon>
        <taxon>Neoptera</taxon>
        <taxon>Paraneoptera</taxon>
        <taxon>Hemiptera</taxon>
        <taxon>Auchenorrhyncha</taxon>
        <taxon>Cercopoidea</taxon>
        <taxon>Clastopteridae</taxon>
        <taxon>Clastoptera</taxon>
    </lineage>
</organism>
<gene>
    <name evidence="2" type="ORF">g.40449</name>
</gene>
<dbReference type="InterPro" id="IPR031334">
    <property type="entry name" value="Piezo_cap_dom"/>
</dbReference>
<dbReference type="PANTHER" id="PTHR47049:SF2">
    <property type="entry name" value="PIEZO-TYPE MECHANOSENSITIVE ION CHANNEL HOMOLOG"/>
    <property type="match status" value="1"/>
</dbReference>
<sequence length="101" mass="11898">NILSGKGLLGLYIGVTYLLSRLIRNFLFRLEFLMYTELPYVDRILRLCKSIYLARQSREYTLEEDLFSKLIFLFRSPTTLIKFTQPPDKNVTEPLSIDESK</sequence>
<dbReference type="EMBL" id="GEDC01025887">
    <property type="protein sequence ID" value="JAS11411.1"/>
    <property type="molecule type" value="Transcribed_RNA"/>
</dbReference>
<dbReference type="Pfam" id="PF12166">
    <property type="entry name" value="Piezo_cap"/>
    <property type="match status" value="1"/>
</dbReference>
<dbReference type="InterPro" id="IPR027272">
    <property type="entry name" value="Piezo"/>
</dbReference>
<accession>A0A1B6CD97</accession>
<name>A0A1B6CD97_9HEMI</name>
<dbReference type="AlphaFoldDB" id="A0A1B6CD97"/>
<dbReference type="PANTHER" id="PTHR47049">
    <property type="entry name" value="PIEZO-TYPE MECHANOSENSITIVE ION CHANNEL HOMOLOG"/>
    <property type="match status" value="1"/>
</dbReference>
<feature type="non-terminal residue" evidence="2">
    <location>
        <position position="1"/>
    </location>
</feature>
<evidence type="ECO:0000313" key="2">
    <source>
        <dbReference type="EMBL" id="JAS11411.1"/>
    </source>
</evidence>
<dbReference type="GO" id="GO:0016020">
    <property type="term" value="C:membrane"/>
    <property type="evidence" value="ECO:0007669"/>
    <property type="project" value="InterPro"/>
</dbReference>
<feature type="domain" description="Piezo non-specific cation channel cap" evidence="1">
    <location>
        <begin position="2"/>
        <end position="85"/>
    </location>
</feature>